<dbReference type="InterPro" id="IPR011251">
    <property type="entry name" value="Luciferase-like_dom"/>
</dbReference>
<evidence type="ECO:0000313" key="11">
    <source>
        <dbReference type="Proteomes" id="UP000094626"/>
    </source>
</evidence>
<comment type="similarity">
    <text evidence="5">Belongs to the NtaA/SnaA/DszA monooxygenase family.</text>
</comment>
<reference evidence="11" key="3">
    <citation type="journal article" date="2017" name="J. Biotechnol.">
        <title>Complete genome sequence of Novosphingobium resinovorum SA1, a versatile xenobiotic-degrading bacterium capable of utilizing sulfanilic acid.</title>
        <authorList>
            <person name="Hegedus B."/>
            <person name="Kos P.B."/>
            <person name="Balint B."/>
            <person name="Maroti G."/>
            <person name="Gan H.M."/>
            <person name="Perei K."/>
            <person name="Rakhely G."/>
        </authorList>
    </citation>
    <scope>NUCLEOTIDE SEQUENCE [LARGE SCALE GENOMIC DNA]</scope>
    <source>
        <strain evidence="11">SA1</strain>
    </source>
</reference>
<evidence type="ECO:0000313" key="8">
    <source>
        <dbReference type="EMBL" id="AOR79217.1"/>
    </source>
</evidence>
<keyword evidence="4" id="KW-0503">Monooxygenase</keyword>
<protein>
    <submittedName>
        <fullName evidence="9">Coenzyme F420-dependent N5 N10-methylene tetrahydromethanopterin reductase-dependent oxidoreductase-like protein</fullName>
    </submittedName>
</protein>
<dbReference type="PANTHER" id="PTHR30011:SF16">
    <property type="entry name" value="C2H2 FINGER DOMAIN TRANSCRIPTION FACTOR (EUROFUNG)-RELATED"/>
    <property type="match status" value="1"/>
</dbReference>
<sequence>MSQEKRQMKLGAFCGGSYHQAGWRHPQADIGFSPSIASWVELARKLEAAKFDMLFVADTASPSNAENPEVFRRLSGGDNLEPMTLLSAISQHTRNLGLAGTIATSYRPPYDVAREVLSLDVISGGRVGWNIVTGLSPDDAAQYADQTFVPQVERYARGEEFVDVVLKLWEALEVGAYLRDQASGIYKDTDKIRTINHVGKYYRVRGPLKGVASPQERPLLIQAGQSPEGRAMASRVAEAIFTAQSTFEQAKSFRDDIRSRAAAWGRDPDHVKVLPGALIVVGESRQEAQDKWAQLEGLIDLRAAMASLQLALKSYDLSGCDLDAPFPDVPPETLISRGGHHVEAAKKEGLTLRQVLIRSSASNAHSTLIGTASDVVDQLEHWFEGGACDGFNFMIAVNTISLDDLVEKILPELRRRGLFRTEYEGSTLRENLGVPAAPLPILN</sequence>
<evidence type="ECO:0000259" key="7">
    <source>
        <dbReference type="Pfam" id="PF00296"/>
    </source>
</evidence>
<keyword evidence="1 6" id="KW-0285">Flavoprotein</keyword>
<evidence type="ECO:0000256" key="6">
    <source>
        <dbReference type="PIRSR" id="PIRSR000337-1"/>
    </source>
</evidence>
<keyword evidence="11" id="KW-1185">Reference proteome</keyword>
<dbReference type="EMBL" id="CP017076">
    <property type="protein sequence ID" value="AOR79217.1"/>
    <property type="molecule type" value="Genomic_DNA"/>
</dbReference>
<proteinExistence type="inferred from homology"/>
<dbReference type="GO" id="GO:0016705">
    <property type="term" value="F:oxidoreductase activity, acting on paired donors, with incorporation or reduction of molecular oxygen"/>
    <property type="evidence" value="ECO:0007669"/>
    <property type="project" value="InterPro"/>
</dbReference>
<dbReference type="Proteomes" id="UP000024329">
    <property type="component" value="Unassembled WGS sequence"/>
</dbReference>
<dbReference type="InterPro" id="IPR051260">
    <property type="entry name" value="Diverse_substr_monoxygenases"/>
</dbReference>
<dbReference type="SUPFAM" id="SSF51679">
    <property type="entry name" value="Bacterial luciferase-like"/>
    <property type="match status" value="1"/>
</dbReference>
<organism evidence="9 10">
    <name type="scientific">Novosphingobium resinovorum</name>
    <dbReference type="NCBI Taxonomy" id="158500"/>
    <lineage>
        <taxon>Bacteria</taxon>
        <taxon>Pseudomonadati</taxon>
        <taxon>Pseudomonadota</taxon>
        <taxon>Alphaproteobacteria</taxon>
        <taxon>Sphingomonadales</taxon>
        <taxon>Sphingomonadaceae</taxon>
        <taxon>Novosphingobium</taxon>
    </lineage>
</organism>
<evidence type="ECO:0000256" key="1">
    <source>
        <dbReference type="ARBA" id="ARBA00022630"/>
    </source>
</evidence>
<dbReference type="EMBL" id="JFYZ01000050">
    <property type="protein sequence ID" value="EZP72606.1"/>
    <property type="molecule type" value="Genomic_DNA"/>
</dbReference>
<accession>A0A031JHF0</accession>
<evidence type="ECO:0000313" key="9">
    <source>
        <dbReference type="EMBL" id="EZP72606.1"/>
    </source>
</evidence>
<dbReference type="AlphaFoldDB" id="A0A031JHF0"/>
<dbReference type="NCBIfam" id="TIGR03860">
    <property type="entry name" value="FMN_nitrolo"/>
    <property type="match status" value="1"/>
</dbReference>
<evidence type="ECO:0000256" key="3">
    <source>
        <dbReference type="ARBA" id="ARBA00023002"/>
    </source>
</evidence>
<evidence type="ECO:0000256" key="2">
    <source>
        <dbReference type="ARBA" id="ARBA00022643"/>
    </source>
</evidence>
<keyword evidence="2 6" id="KW-0288">FMN</keyword>
<feature type="binding site" evidence="6">
    <location>
        <position position="155"/>
    </location>
    <ligand>
        <name>FMN</name>
        <dbReference type="ChEBI" id="CHEBI:58210"/>
    </ligand>
</feature>
<evidence type="ECO:0000313" key="10">
    <source>
        <dbReference type="Proteomes" id="UP000024329"/>
    </source>
</evidence>
<dbReference type="PANTHER" id="PTHR30011">
    <property type="entry name" value="ALKANESULFONATE MONOOXYGENASE-RELATED"/>
    <property type="match status" value="1"/>
</dbReference>
<dbReference type="GO" id="GO:0004497">
    <property type="term" value="F:monooxygenase activity"/>
    <property type="evidence" value="ECO:0007669"/>
    <property type="project" value="UniProtKB-KW"/>
</dbReference>
<feature type="domain" description="Luciferase-like" evidence="7">
    <location>
        <begin position="18"/>
        <end position="387"/>
    </location>
</feature>
<dbReference type="PIRSF" id="PIRSF000337">
    <property type="entry name" value="NTA_MOA"/>
    <property type="match status" value="1"/>
</dbReference>
<feature type="binding site" evidence="6">
    <location>
        <position position="58"/>
    </location>
    <ligand>
        <name>FMN</name>
        <dbReference type="ChEBI" id="CHEBI:58210"/>
    </ligand>
</feature>
<feature type="binding site" evidence="6">
    <location>
        <position position="226"/>
    </location>
    <ligand>
        <name>FMN</name>
        <dbReference type="ChEBI" id="CHEBI:58210"/>
    </ligand>
</feature>
<dbReference type="Proteomes" id="UP000094626">
    <property type="component" value="Plasmid pSA1"/>
</dbReference>
<dbReference type="InterPro" id="IPR036661">
    <property type="entry name" value="Luciferase-like_sf"/>
</dbReference>
<gene>
    <name evidence="8" type="ORF">BES08_20315</name>
    <name evidence="9" type="ORF">BV97_05064</name>
</gene>
<geneLocation type="plasmid" evidence="8 11">
    <name>pSA1</name>
</geneLocation>
<dbReference type="CDD" id="cd01095">
    <property type="entry name" value="Nitrilotriacetate_monoxgenase"/>
    <property type="match status" value="1"/>
</dbReference>
<reference evidence="9 10" key="1">
    <citation type="submission" date="2014-03" db="EMBL/GenBank/DDBJ databases">
        <title>Whole genome sequence of Novosphingobium resinovorum KF1.</title>
        <authorList>
            <person name="Gan H.M."/>
            <person name="Gan H.Y."/>
            <person name="Chew T.H."/>
            <person name="Savka M.A."/>
        </authorList>
    </citation>
    <scope>NUCLEOTIDE SEQUENCE [LARGE SCALE GENOMIC DNA]</scope>
    <source>
        <strain evidence="9 10">KF1</strain>
    </source>
</reference>
<evidence type="ECO:0000256" key="4">
    <source>
        <dbReference type="ARBA" id="ARBA00023033"/>
    </source>
</evidence>
<dbReference type="eggNOG" id="COG2141">
    <property type="taxonomic scope" value="Bacteria"/>
</dbReference>
<dbReference type="Gene3D" id="3.20.20.30">
    <property type="entry name" value="Luciferase-like domain"/>
    <property type="match status" value="1"/>
</dbReference>
<dbReference type="RefSeq" id="WP_036529858.1">
    <property type="nucleotide sequence ID" value="NZ_CP017076.1"/>
</dbReference>
<keyword evidence="3" id="KW-0560">Oxidoreductase</keyword>
<keyword evidence="8" id="KW-0614">Plasmid</keyword>
<dbReference type="KEGG" id="nre:BES08_20315"/>
<feature type="binding site" evidence="6">
    <location>
        <position position="101"/>
    </location>
    <ligand>
        <name>FMN</name>
        <dbReference type="ChEBI" id="CHEBI:58210"/>
    </ligand>
</feature>
<dbReference type="PATRIC" id="fig|158500.4.peg.5142"/>
<evidence type="ECO:0000256" key="5">
    <source>
        <dbReference type="ARBA" id="ARBA00033748"/>
    </source>
</evidence>
<dbReference type="InterPro" id="IPR016215">
    <property type="entry name" value="NTA_MOA"/>
</dbReference>
<name>A0A031JHF0_9SPHN</name>
<dbReference type="OrthoDB" id="9779442at2"/>
<reference evidence="8" key="2">
    <citation type="submission" date="2016-08" db="EMBL/GenBank/DDBJ databases">
        <authorList>
            <person name="Seilhamer J.J."/>
        </authorList>
    </citation>
    <scope>NUCLEOTIDE SEQUENCE [LARGE SCALE GENOMIC DNA]</scope>
    <source>
        <strain evidence="8">SA1</strain>
        <plasmid evidence="8">pSA1</plasmid>
    </source>
</reference>
<dbReference type="Pfam" id="PF00296">
    <property type="entry name" value="Bac_luciferase"/>
    <property type="match status" value="1"/>
</dbReference>